<reference evidence="2" key="1">
    <citation type="submission" date="2016-10" db="EMBL/GenBank/DDBJ databases">
        <authorList>
            <person name="Varghese N."/>
            <person name="Submissions S."/>
        </authorList>
    </citation>
    <scope>NUCLEOTIDE SEQUENCE [LARGE SCALE GENOMIC DNA]</scope>
    <source>
        <strain evidence="2">DSM 23313</strain>
    </source>
</reference>
<keyword evidence="2" id="KW-1185">Reference proteome</keyword>
<dbReference type="Proteomes" id="UP000243588">
    <property type="component" value="Unassembled WGS sequence"/>
</dbReference>
<gene>
    <name evidence="1" type="ORF">SAMN05421818_10843</name>
</gene>
<organism evidence="1 2">
    <name type="scientific">Myroides phaeus</name>
    <dbReference type="NCBI Taxonomy" id="702745"/>
    <lineage>
        <taxon>Bacteria</taxon>
        <taxon>Pseudomonadati</taxon>
        <taxon>Bacteroidota</taxon>
        <taxon>Flavobacteriia</taxon>
        <taxon>Flavobacteriales</taxon>
        <taxon>Flavobacteriaceae</taxon>
        <taxon>Myroides</taxon>
    </lineage>
</organism>
<name>A0A1G8DSY1_9FLAO</name>
<accession>A0A1G8DSY1</accession>
<evidence type="ECO:0000313" key="2">
    <source>
        <dbReference type="Proteomes" id="UP000243588"/>
    </source>
</evidence>
<sequence length="321" mass="36259">MKKGLKYIVAGCLFITGLGFVSCDNENVDPLLEGNTMVGRPIVNLNIAGENYMERDKIVATVDKNREFTLRVDNLGETGEDYLIVNIKKFIEGNFPTNVNESTYYSKKDDTEYTTKDILRPNWVTGIISMSYINKNARVVNGGIDIKSMIPLKSDNPNLKPFPITGDFSNIPYSRLEKTYFDAFVSDEPMQNSKEKIAIEDNSLIISGTDEVGKTQSLFITFAKGLVLKSNTKYEQDTFKAVYTSPEGVKYVSLEENRKDSYLIVENVENAENTTQDLKKPLKLKGTFDLVLFKEDDNNVSIKITEGEFSFKQEEIEAKTK</sequence>
<evidence type="ECO:0000313" key="1">
    <source>
        <dbReference type="EMBL" id="SDH60705.1"/>
    </source>
</evidence>
<dbReference type="AlphaFoldDB" id="A0A1G8DSY1"/>
<dbReference type="PROSITE" id="PS51257">
    <property type="entry name" value="PROKAR_LIPOPROTEIN"/>
    <property type="match status" value="1"/>
</dbReference>
<dbReference type="STRING" id="702745.SAMN05421818_10843"/>
<proteinExistence type="predicted"/>
<dbReference type="RefSeq" id="WP_090407494.1">
    <property type="nucleotide sequence ID" value="NZ_FNDQ01000008.1"/>
</dbReference>
<dbReference type="EMBL" id="FNDQ01000008">
    <property type="protein sequence ID" value="SDH60705.1"/>
    <property type="molecule type" value="Genomic_DNA"/>
</dbReference>
<protein>
    <submittedName>
        <fullName evidence="1">Uncharacterized protein</fullName>
    </submittedName>
</protein>